<feature type="transmembrane region" description="Helical" evidence="5">
    <location>
        <begin position="328"/>
        <end position="345"/>
    </location>
</feature>
<evidence type="ECO:0000256" key="5">
    <source>
        <dbReference type="SAM" id="Phobius"/>
    </source>
</evidence>
<feature type="transmembrane region" description="Helical" evidence="5">
    <location>
        <begin position="59"/>
        <end position="88"/>
    </location>
</feature>
<evidence type="ECO:0000256" key="3">
    <source>
        <dbReference type="ARBA" id="ARBA00022989"/>
    </source>
</evidence>
<sequence>MPGNYARAGYAWASIALVFMAAVNIYATWCISKIMLVCPKNVITLGDIGEWCMGGFGRWAIVITQMLVCTMIPIVFLVLGGSLLTTLFPETYNATTWIIFMGVVLLPVCLIPTLKEGAGAAAAGCIGTLAADGIALYLLVDNVNKVNDGLSPPTPDLSFKQVATVFGNLALAYGAGIVVPAIQREHSDPSRMPRIILVTMSVITICFLTVSVTGVATVGCQIPGNLLFAIAGTKLGFNASRGGVVLSFLFMQLHITIAFAVIMFPAFYIAERLILGFHKEQFVIAQEPAYHDVETPEIQDDKKPEPLEEAHPDAGASYKIPGNYKKAAALRIVIIIICVVIAVAWQDHFGDLQDFVGASSTALCCMVLPIIFYLKTFRATIGMPEKILAILAVLVSLFLAIYVSVNSGKNLFSPDDGPSVKFPFCKPAYQDMVYTNTTHYSPKRALYGY</sequence>
<dbReference type="GO" id="GO:0015179">
    <property type="term" value="F:L-amino acid transmembrane transporter activity"/>
    <property type="evidence" value="ECO:0007669"/>
    <property type="project" value="TreeGrafter"/>
</dbReference>
<evidence type="ECO:0000256" key="1">
    <source>
        <dbReference type="ARBA" id="ARBA00004141"/>
    </source>
</evidence>
<keyword evidence="2 5" id="KW-0812">Transmembrane</keyword>
<feature type="transmembrane region" description="Helical" evidence="5">
    <location>
        <begin position="12"/>
        <end position="38"/>
    </location>
</feature>
<feature type="domain" description="Amino acid transporter transmembrane" evidence="6">
    <location>
        <begin position="2"/>
        <end position="405"/>
    </location>
</feature>
<feature type="transmembrane region" description="Helical" evidence="5">
    <location>
        <begin position="387"/>
        <end position="405"/>
    </location>
</feature>
<dbReference type="PANTHER" id="PTHR22950">
    <property type="entry name" value="AMINO ACID TRANSPORTER"/>
    <property type="match status" value="1"/>
</dbReference>
<reference evidence="7 8" key="1">
    <citation type="journal article" date="2014" name="Genome Biol. Evol.">
        <title>The secreted proteins of Achlya hypogyna and Thraustotheca clavata identify the ancestral oomycete secretome and reveal gene acquisitions by horizontal gene transfer.</title>
        <authorList>
            <person name="Misner I."/>
            <person name="Blouin N."/>
            <person name="Leonard G."/>
            <person name="Richards T.A."/>
            <person name="Lane C.E."/>
        </authorList>
    </citation>
    <scope>NUCLEOTIDE SEQUENCE [LARGE SCALE GENOMIC DNA]</scope>
    <source>
        <strain evidence="7 8">ATCC 34112</strain>
    </source>
</reference>
<comment type="subcellular location">
    <subcellularLocation>
        <location evidence="1">Membrane</location>
        <topology evidence="1">Multi-pass membrane protein</topology>
    </subcellularLocation>
</comment>
<keyword evidence="8" id="KW-1185">Reference proteome</keyword>
<name>A0A1V9Z816_9STRA</name>
<dbReference type="OrthoDB" id="40134at2759"/>
<dbReference type="EMBL" id="JNBS01002202">
    <property type="protein sequence ID" value="OQR94145.1"/>
    <property type="molecule type" value="Genomic_DNA"/>
</dbReference>
<feature type="transmembrane region" description="Helical" evidence="5">
    <location>
        <begin position="357"/>
        <end position="375"/>
    </location>
</feature>
<evidence type="ECO:0000256" key="4">
    <source>
        <dbReference type="ARBA" id="ARBA00023136"/>
    </source>
</evidence>
<dbReference type="GO" id="GO:0005774">
    <property type="term" value="C:vacuolar membrane"/>
    <property type="evidence" value="ECO:0007669"/>
    <property type="project" value="TreeGrafter"/>
</dbReference>
<proteinExistence type="predicted"/>
<dbReference type="InterPro" id="IPR013057">
    <property type="entry name" value="AA_transpt_TM"/>
</dbReference>
<feature type="transmembrane region" description="Helical" evidence="5">
    <location>
        <begin position="244"/>
        <end position="270"/>
    </location>
</feature>
<evidence type="ECO:0000259" key="6">
    <source>
        <dbReference type="Pfam" id="PF01490"/>
    </source>
</evidence>
<feature type="transmembrane region" description="Helical" evidence="5">
    <location>
        <begin position="118"/>
        <end position="139"/>
    </location>
</feature>
<evidence type="ECO:0000313" key="7">
    <source>
        <dbReference type="EMBL" id="OQR94145.1"/>
    </source>
</evidence>
<dbReference type="Pfam" id="PF01490">
    <property type="entry name" value="Aa_trans"/>
    <property type="match status" value="1"/>
</dbReference>
<evidence type="ECO:0000313" key="8">
    <source>
        <dbReference type="Proteomes" id="UP000243217"/>
    </source>
</evidence>
<dbReference type="Proteomes" id="UP000243217">
    <property type="component" value="Unassembled WGS sequence"/>
</dbReference>
<accession>A0A1V9Z816</accession>
<keyword evidence="4 5" id="KW-0472">Membrane</keyword>
<feature type="transmembrane region" description="Helical" evidence="5">
    <location>
        <begin position="94"/>
        <end position="111"/>
    </location>
</feature>
<keyword evidence="3 5" id="KW-1133">Transmembrane helix</keyword>
<dbReference type="STRING" id="74557.A0A1V9Z816"/>
<dbReference type="AlphaFoldDB" id="A0A1V9Z816"/>
<feature type="transmembrane region" description="Helical" evidence="5">
    <location>
        <begin position="195"/>
        <end position="224"/>
    </location>
</feature>
<feature type="transmembrane region" description="Helical" evidence="5">
    <location>
        <begin position="159"/>
        <end position="183"/>
    </location>
</feature>
<organism evidence="7 8">
    <name type="scientific">Thraustotheca clavata</name>
    <dbReference type="NCBI Taxonomy" id="74557"/>
    <lineage>
        <taxon>Eukaryota</taxon>
        <taxon>Sar</taxon>
        <taxon>Stramenopiles</taxon>
        <taxon>Oomycota</taxon>
        <taxon>Saprolegniomycetes</taxon>
        <taxon>Saprolegniales</taxon>
        <taxon>Achlyaceae</taxon>
        <taxon>Thraustotheca</taxon>
    </lineage>
</organism>
<protein>
    <submittedName>
        <fullName evidence="7">Amino Acid/Auxin Permease (AAAP) Family</fullName>
    </submittedName>
</protein>
<evidence type="ECO:0000256" key="2">
    <source>
        <dbReference type="ARBA" id="ARBA00022692"/>
    </source>
</evidence>
<gene>
    <name evidence="7" type="ORF">THRCLA_08233</name>
</gene>
<comment type="caution">
    <text evidence="7">The sequence shown here is derived from an EMBL/GenBank/DDBJ whole genome shotgun (WGS) entry which is preliminary data.</text>
</comment>
<dbReference type="PANTHER" id="PTHR22950:SF349">
    <property type="entry name" value="AMINO ACID TRANSPORTER TRANSMEMBRANE DOMAIN-CONTAINING PROTEIN"/>
    <property type="match status" value="1"/>
</dbReference>